<protein>
    <submittedName>
        <fullName evidence="3">Uncharacterized protein</fullName>
    </submittedName>
</protein>
<evidence type="ECO:0000256" key="2">
    <source>
        <dbReference type="SAM" id="SignalP"/>
    </source>
</evidence>
<evidence type="ECO:0000256" key="1">
    <source>
        <dbReference type="SAM" id="MobiDB-lite"/>
    </source>
</evidence>
<keyword evidence="4" id="KW-1185">Reference proteome</keyword>
<feature type="chain" id="PRO_5044747065" evidence="2">
    <location>
        <begin position="21"/>
        <end position="213"/>
    </location>
</feature>
<gene>
    <name evidence="3" type="ORF">ACJMK2_032544</name>
</gene>
<feature type="signal peptide" evidence="2">
    <location>
        <begin position="1"/>
        <end position="20"/>
    </location>
</feature>
<dbReference type="AlphaFoldDB" id="A0ABD3X212"/>
<proteinExistence type="predicted"/>
<evidence type="ECO:0000313" key="4">
    <source>
        <dbReference type="Proteomes" id="UP001634394"/>
    </source>
</evidence>
<name>A0ABD3X212_SINWO</name>
<comment type="caution">
    <text evidence="3">The sequence shown here is derived from an EMBL/GenBank/DDBJ whole genome shotgun (WGS) entry which is preliminary data.</text>
</comment>
<accession>A0ABD3X212</accession>
<dbReference type="Proteomes" id="UP001634394">
    <property type="component" value="Unassembled WGS sequence"/>
</dbReference>
<organism evidence="3 4">
    <name type="scientific">Sinanodonta woodiana</name>
    <name type="common">Chinese pond mussel</name>
    <name type="synonym">Anodonta woodiana</name>
    <dbReference type="NCBI Taxonomy" id="1069815"/>
    <lineage>
        <taxon>Eukaryota</taxon>
        <taxon>Metazoa</taxon>
        <taxon>Spiralia</taxon>
        <taxon>Lophotrochozoa</taxon>
        <taxon>Mollusca</taxon>
        <taxon>Bivalvia</taxon>
        <taxon>Autobranchia</taxon>
        <taxon>Heteroconchia</taxon>
        <taxon>Palaeoheterodonta</taxon>
        <taxon>Unionida</taxon>
        <taxon>Unionoidea</taxon>
        <taxon>Unionidae</taxon>
        <taxon>Unioninae</taxon>
        <taxon>Sinanodonta</taxon>
    </lineage>
</organism>
<evidence type="ECO:0000313" key="3">
    <source>
        <dbReference type="EMBL" id="KAL3880296.1"/>
    </source>
</evidence>
<feature type="region of interest" description="Disordered" evidence="1">
    <location>
        <begin position="193"/>
        <end position="213"/>
    </location>
</feature>
<sequence>MISIALRLITFSCTWSSVFPLYIRPDVVLLQGINEFGSEVSSSGDWLTFNPYQRYLSTKHRSKRENDWGFNAKVNIPFGDRFSKPNFEVGTFFARKNPTLNSRLEAAVSGKFGETPRVLLRGHLDKTDNNNHVRVTGQMGGRVGDNTDWSLGGVLSHSEGDWTGRFGGGLNSQGGSTLGFGFERGGRGGHIDVTNGRVVVGTGSFPNTDPPEG</sequence>
<dbReference type="EMBL" id="JBJQND010000004">
    <property type="protein sequence ID" value="KAL3880296.1"/>
    <property type="molecule type" value="Genomic_DNA"/>
</dbReference>
<reference evidence="3 4" key="1">
    <citation type="submission" date="2024-11" db="EMBL/GenBank/DDBJ databases">
        <title>Chromosome-level genome assembly of the freshwater bivalve Anodonta woodiana.</title>
        <authorList>
            <person name="Chen X."/>
        </authorList>
    </citation>
    <scope>NUCLEOTIDE SEQUENCE [LARGE SCALE GENOMIC DNA]</scope>
    <source>
        <strain evidence="3">MN2024</strain>
        <tissue evidence="3">Gills</tissue>
    </source>
</reference>
<keyword evidence="2" id="KW-0732">Signal</keyword>